<dbReference type="InterPro" id="IPR006016">
    <property type="entry name" value="UspA"/>
</dbReference>
<evidence type="ECO:0000313" key="4">
    <source>
        <dbReference type="Proteomes" id="UP000280346"/>
    </source>
</evidence>
<dbReference type="AlphaFoldDB" id="A0A3S0V130"/>
<dbReference type="Proteomes" id="UP000280346">
    <property type="component" value="Unassembled WGS sequence"/>
</dbReference>
<dbReference type="Gene3D" id="3.40.50.620">
    <property type="entry name" value="HUPs"/>
    <property type="match status" value="2"/>
</dbReference>
<dbReference type="PANTHER" id="PTHR46268">
    <property type="entry name" value="STRESS RESPONSE PROTEIN NHAX"/>
    <property type="match status" value="1"/>
</dbReference>
<dbReference type="SUPFAM" id="SSF52402">
    <property type="entry name" value="Adenine nucleotide alpha hydrolases-like"/>
    <property type="match status" value="2"/>
</dbReference>
<name>A0A3S0V130_9PROT</name>
<protein>
    <submittedName>
        <fullName evidence="3">Universal stress protein</fullName>
    </submittedName>
</protein>
<evidence type="ECO:0000313" key="3">
    <source>
        <dbReference type="EMBL" id="RUQ70670.1"/>
    </source>
</evidence>
<dbReference type="PRINTS" id="PR01438">
    <property type="entry name" value="UNVRSLSTRESS"/>
</dbReference>
<comment type="caution">
    <text evidence="3">The sequence shown here is derived from an EMBL/GenBank/DDBJ whole genome shotgun (WGS) entry which is preliminary data.</text>
</comment>
<reference evidence="3 4" key="1">
    <citation type="submission" date="2018-12" db="EMBL/GenBank/DDBJ databases">
        <authorList>
            <person name="Yang Y."/>
        </authorList>
    </citation>
    <scope>NUCLEOTIDE SEQUENCE [LARGE SCALE GENOMIC DNA]</scope>
    <source>
        <strain evidence="3 4">GSF71</strain>
    </source>
</reference>
<dbReference type="EMBL" id="RZIJ01000009">
    <property type="protein sequence ID" value="RUQ70670.1"/>
    <property type="molecule type" value="Genomic_DNA"/>
</dbReference>
<keyword evidence="4" id="KW-1185">Reference proteome</keyword>
<dbReference type="CDD" id="cd00293">
    <property type="entry name" value="USP-like"/>
    <property type="match status" value="2"/>
</dbReference>
<dbReference type="InterPro" id="IPR006015">
    <property type="entry name" value="Universal_stress_UspA"/>
</dbReference>
<accession>A0A3S0V130</accession>
<dbReference type="RefSeq" id="WP_126998431.1">
    <property type="nucleotide sequence ID" value="NZ_JBNPXW010000008.1"/>
</dbReference>
<gene>
    <name evidence="3" type="ORF">EJ913_12890</name>
</gene>
<dbReference type="InterPro" id="IPR014729">
    <property type="entry name" value="Rossmann-like_a/b/a_fold"/>
</dbReference>
<evidence type="ECO:0000259" key="2">
    <source>
        <dbReference type="Pfam" id="PF00582"/>
    </source>
</evidence>
<proteinExistence type="inferred from homology"/>
<sequence>MATLRRILLATDLEPKSDRAMERAVRLASQFGAELTALHVVRDGDRLYGAMPLHHVEMEIRRHLLATPGAAGIATRAVAVKGEAVGPQVAGYAETWQPDLVVVGHHQRDGVTELFLPATAERIAIADETPLLIVRAKPLGPYARPLVPVDFSERSRPSVAAARLLAPDGRLDLLHVFDVPAIAHPPATRLDTTEFADDFRALLDDAEAIDRTVTVEVRTGSPPPQIVAAARNGRYDLVVMGSARRNGLSRAVLGSVAHEVLDGLPCDTLITGESPSTNAPAAVLASLMPWAKA</sequence>
<dbReference type="OrthoDB" id="5564966at2"/>
<organism evidence="3 4">
    <name type="scientific">Azospirillum doebereinerae</name>
    <dbReference type="NCBI Taxonomy" id="92933"/>
    <lineage>
        <taxon>Bacteria</taxon>
        <taxon>Pseudomonadati</taxon>
        <taxon>Pseudomonadota</taxon>
        <taxon>Alphaproteobacteria</taxon>
        <taxon>Rhodospirillales</taxon>
        <taxon>Azospirillaceae</taxon>
        <taxon>Azospirillum</taxon>
    </lineage>
</organism>
<dbReference type="Pfam" id="PF00582">
    <property type="entry name" value="Usp"/>
    <property type="match status" value="2"/>
</dbReference>
<evidence type="ECO:0000256" key="1">
    <source>
        <dbReference type="ARBA" id="ARBA00008791"/>
    </source>
</evidence>
<feature type="domain" description="UspA" evidence="2">
    <location>
        <begin position="5"/>
        <end position="135"/>
    </location>
</feature>
<comment type="similarity">
    <text evidence="1">Belongs to the universal stress protein A family.</text>
</comment>
<feature type="domain" description="UspA" evidence="2">
    <location>
        <begin position="145"/>
        <end position="270"/>
    </location>
</feature>
<dbReference type="PANTHER" id="PTHR46268:SF6">
    <property type="entry name" value="UNIVERSAL STRESS PROTEIN UP12"/>
    <property type="match status" value="1"/>
</dbReference>